<keyword evidence="3" id="KW-1185">Reference proteome</keyword>
<dbReference type="EMBL" id="KZ857733">
    <property type="protein sequence ID" value="RDX39587.1"/>
    <property type="molecule type" value="Genomic_DNA"/>
</dbReference>
<feature type="compositionally biased region" description="Basic and acidic residues" evidence="1">
    <location>
        <begin position="64"/>
        <end position="75"/>
    </location>
</feature>
<protein>
    <submittedName>
        <fullName evidence="2">Uncharacterized protein</fullName>
    </submittedName>
</protein>
<evidence type="ECO:0000313" key="3">
    <source>
        <dbReference type="Proteomes" id="UP000256964"/>
    </source>
</evidence>
<accession>A0A371CH23</accession>
<dbReference type="Proteomes" id="UP000256964">
    <property type="component" value="Unassembled WGS sequence"/>
</dbReference>
<proteinExistence type="predicted"/>
<gene>
    <name evidence="2" type="ORF">OH76DRAFT_1413461</name>
</gene>
<evidence type="ECO:0000313" key="2">
    <source>
        <dbReference type="EMBL" id="RDX39587.1"/>
    </source>
</evidence>
<name>A0A371CH23_9APHY</name>
<dbReference type="AlphaFoldDB" id="A0A371CH23"/>
<feature type="region of interest" description="Disordered" evidence="1">
    <location>
        <begin position="30"/>
        <end position="96"/>
    </location>
</feature>
<organism evidence="2 3">
    <name type="scientific">Lentinus brumalis</name>
    <dbReference type="NCBI Taxonomy" id="2498619"/>
    <lineage>
        <taxon>Eukaryota</taxon>
        <taxon>Fungi</taxon>
        <taxon>Dikarya</taxon>
        <taxon>Basidiomycota</taxon>
        <taxon>Agaricomycotina</taxon>
        <taxon>Agaricomycetes</taxon>
        <taxon>Polyporales</taxon>
        <taxon>Polyporaceae</taxon>
        <taxon>Lentinus</taxon>
    </lineage>
</organism>
<sequence length="124" mass="13876">MPSSPLTLTIDTRPYCLVRLFAMESTTVSAEELTDPRGVRQTTTDHFTRPDPDAALSARSATQSEHEAATAEERFTPVTVQTGLETDSEEETSYTVTNREWRTTEVAAWKRALDRALIRAWGQS</sequence>
<reference evidence="2 3" key="1">
    <citation type="journal article" date="2018" name="Biotechnol. Biofuels">
        <title>Integrative visual omics of the white-rot fungus Polyporus brumalis exposes the biotechnological potential of its oxidative enzymes for delignifying raw plant biomass.</title>
        <authorList>
            <person name="Miyauchi S."/>
            <person name="Rancon A."/>
            <person name="Drula E."/>
            <person name="Hage H."/>
            <person name="Chaduli D."/>
            <person name="Favel A."/>
            <person name="Grisel S."/>
            <person name="Henrissat B."/>
            <person name="Herpoel-Gimbert I."/>
            <person name="Ruiz-Duenas F.J."/>
            <person name="Chevret D."/>
            <person name="Hainaut M."/>
            <person name="Lin J."/>
            <person name="Wang M."/>
            <person name="Pangilinan J."/>
            <person name="Lipzen A."/>
            <person name="Lesage-Meessen L."/>
            <person name="Navarro D."/>
            <person name="Riley R."/>
            <person name="Grigoriev I.V."/>
            <person name="Zhou S."/>
            <person name="Raouche S."/>
            <person name="Rosso M.N."/>
        </authorList>
    </citation>
    <scope>NUCLEOTIDE SEQUENCE [LARGE SCALE GENOMIC DNA]</scope>
    <source>
        <strain evidence="2 3">BRFM 1820</strain>
    </source>
</reference>
<evidence type="ECO:0000256" key="1">
    <source>
        <dbReference type="SAM" id="MobiDB-lite"/>
    </source>
</evidence>